<dbReference type="Gene3D" id="3.40.50.1820">
    <property type="entry name" value="alpha/beta hydrolase"/>
    <property type="match status" value="1"/>
</dbReference>
<dbReference type="Pfam" id="PF05057">
    <property type="entry name" value="DUF676"/>
    <property type="match status" value="1"/>
</dbReference>
<dbReference type="AlphaFoldDB" id="A0AAV5K756"/>
<dbReference type="InterPro" id="IPR007751">
    <property type="entry name" value="DUF676_lipase-like"/>
</dbReference>
<evidence type="ECO:0000313" key="3">
    <source>
        <dbReference type="EMBL" id="GKV19997.1"/>
    </source>
</evidence>
<evidence type="ECO:0000313" key="4">
    <source>
        <dbReference type="Proteomes" id="UP001054252"/>
    </source>
</evidence>
<dbReference type="InterPro" id="IPR044294">
    <property type="entry name" value="Lipase-like"/>
</dbReference>
<name>A0AAV5K756_9ROSI</name>
<dbReference type="InterPro" id="IPR029058">
    <property type="entry name" value="AB_hydrolase_fold"/>
</dbReference>
<organism evidence="3 4">
    <name type="scientific">Rubroshorea leprosula</name>
    <dbReference type="NCBI Taxonomy" id="152421"/>
    <lineage>
        <taxon>Eukaryota</taxon>
        <taxon>Viridiplantae</taxon>
        <taxon>Streptophyta</taxon>
        <taxon>Embryophyta</taxon>
        <taxon>Tracheophyta</taxon>
        <taxon>Spermatophyta</taxon>
        <taxon>Magnoliopsida</taxon>
        <taxon>eudicotyledons</taxon>
        <taxon>Gunneridae</taxon>
        <taxon>Pentapetalae</taxon>
        <taxon>rosids</taxon>
        <taxon>malvids</taxon>
        <taxon>Malvales</taxon>
        <taxon>Dipterocarpaceae</taxon>
        <taxon>Rubroshorea</taxon>
    </lineage>
</organism>
<accession>A0AAV5K756</accession>
<dbReference type="SUPFAM" id="SSF53474">
    <property type="entry name" value="alpha/beta-Hydrolases"/>
    <property type="match status" value="1"/>
</dbReference>
<comment type="caution">
    <text evidence="3">The sequence shown here is derived from an EMBL/GenBank/DDBJ whole genome shotgun (WGS) entry which is preliminary data.</text>
</comment>
<sequence>MAEVEVDSRPPQSRDEEAEVKNVDDNKNEDKKNRRRRRKASCWPRFGCFKMEADDGGGVDSAVDFAGERRNPTHLVIMVNGIMGSAQNWKFAARQFLKEYPDDLIVHRSESNCQMLTLHGIDVMGERLANEASLLGAPNTLAMTKVVSVIKRHPSVLKISFICHSLGGLIGRYAIARLYQPDVTRELSQGNGASRSDHEGYSSPEGKFGGKIAGLEPMNFITSATPHLGSWGHKQVPIFCGFYTLEKGATHTSWFLGRTGKHLFLTDRDKGQHPLLLQMVRDCEDLKFISALRAFRHRVAYANARFDHILFL</sequence>
<dbReference type="Proteomes" id="UP001054252">
    <property type="component" value="Unassembled WGS sequence"/>
</dbReference>
<dbReference type="PANTHER" id="PTHR12482:SF41">
    <property type="entry name" value="ALPHA_BETA-HYDROLASES SUPERFAMILY PROTEIN"/>
    <property type="match status" value="1"/>
</dbReference>
<reference evidence="3 4" key="1">
    <citation type="journal article" date="2021" name="Commun. Biol.">
        <title>The genome of Shorea leprosula (Dipterocarpaceae) highlights the ecological relevance of drought in aseasonal tropical rainforests.</title>
        <authorList>
            <person name="Ng K.K.S."/>
            <person name="Kobayashi M.J."/>
            <person name="Fawcett J.A."/>
            <person name="Hatakeyama M."/>
            <person name="Paape T."/>
            <person name="Ng C.H."/>
            <person name="Ang C.C."/>
            <person name="Tnah L.H."/>
            <person name="Lee C.T."/>
            <person name="Nishiyama T."/>
            <person name="Sese J."/>
            <person name="O'Brien M.J."/>
            <person name="Copetti D."/>
            <person name="Mohd Noor M.I."/>
            <person name="Ong R.C."/>
            <person name="Putra M."/>
            <person name="Sireger I.Z."/>
            <person name="Indrioko S."/>
            <person name="Kosugi Y."/>
            <person name="Izuno A."/>
            <person name="Isagi Y."/>
            <person name="Lee S.L."/>
            <person name="Shimizu K.K."/>
        </authorList>
    </citation>
    <scope>NUCLEOTIDE SEQUENCE [LARGE SCALE GENOMIC DNA]</scope>
    <source>
        <strain evidence="3">214</strain>
    </source>
</reference>
<proteinExistence type="predicted"/>
<gene>
    <name evidence="3" type="ORF">SLEP1_g30181</name>
</gene>
<evidence type="ECO:0000256" key="1">
    <source>
        <dbReference type="SAM" id="MobiDB-lite"/>
    </source>
</evidence>
<feature type="compositionally biased region" description="Basic and acidic residues" evidence="1">
    <location>
        <begin position="1"/>
        <end position="32"/>
    </location>
</feature>
<dbReference type="PANTHER" id="PTHR12482">
    <property type="entry name" value="LIPASE ROG1-RELATED-RELATED"/>
    <property type="match status" value="1"/>
</dbReference>
<keyword evidence="4" id="KW-1185">Reference proteome</keyword>
<dbReference type="EMBL" id="BPVZ01000054">
    <property type="protein sequence ID" value="GKV19997.1"/>
    <property type="molecule type" value="Genomic_DNA"/>
</dbReference>
<feature type="region of interest" description="Disordered" evidence="1">
    <location>
        <begin position="1"/>
        <end position="36"/>
    </location>
</feature>
<feature type="domain" description="DUF676" evidence="2">
    <location>
        <begin position="70"/>
        <end position="307"/>
    </location>
</feature>
<protein>
    <recommendedName>
        <fullName evidence="2">DUF676 domain-containing protein</fullName>
    </recommendedName>
</protein>
<evidence type="ECO:0000259" key="2">
    <source>
        <dbReference type="Pfam" id="PF05057"/>
    </source>
</evidence>